<evidence type="ECO:0000256" key="1">
    <source>
        <dbReference type="SAM" id="MobiDB-lite"/>
    </source>
</evidence>
<feature type="chain" id="PRO_5033827132" evidence="3">
    <location>
        <begin position="26"/>
        <end position="789"/>
    </location>
</feature>
<keyword evidence="2" id="KW-0812">Transmembrane</keyword>
<gene>
    <name evidence="6" type="primary">Aste57867_11243</name>
    <name evidence="5" type="ORF">As57867_011201</name>
    <name evidence="6" type="ORF">ASTE57867_11243</name>
</gene>
<dbReference type="PANTHER" id="PTHR44329:SF214">
    <property type="entry name" value="PROTEIN KINASE DOMAIN-CONTAINING PROTEIN"/>
    <property type="match status" value="1"/>
</dbReference>
<evidence type="ECO:0000256" key="2">
    <source>
        <dbReference type="SAM" id="Phobius"/>
    </source>
</evidence>
<protein>
    <submittedName>
        <fullName evidence="6">Aste57867_11243 protein</fullName>
    </submittedName>
</protein>
<dbReference type="OrthoDB" id="4062651at2759"/>
<feature type="compositionally biased region" description="Low complexity" evidence="1">
    <location>
        <begin position="470"/>
        <end position="479"/>
    </location>
</feature>
<organism evidence="6 7">
    <name type="scientific">Aphanomyces stellatus</name>
    <dbReference type="NCBI Taxonomy" id="120398"/>
    <lineage>
        <taxon>Eukaryota</taxon>
        <taxon>Sar</taxon>
        <taxon>Stramenopiles</taxon>
        <taxon>Oomycota</taxon>
        <taxon>Saprolegniomycetes</taxon>
        <taxon>Saprolegniales</taxon>
        <taxon>Verrucalvaceae</taxon>
        <taxon>Aphanomyces</taxon>
    </lineage>
</organism>
<reference evidence="6 7" key="1">
    <citation type="submission" date="2019-03" db="EMBL/GenBank/DDBJ databases">
        <authorList>
            <person name="Gaulin E."/>
            <person name="Dumas B."/>
        </authorList>
    </citation>
    <scope>NUCLEOTIDE SEQUENCE [LARGE SCALE GENOMIC DNA]</scope>
    <source>
        <strain evidence="6">CBS 568.67</strain>
    </source>
</reference>
<feature type="signal peptide" evidence="3">
    <location>
        <begin position="1"/>
        <end position="25"/>
    </location>
</feature>
<dbReference type="GO" id="GO:0005524">
    <property type="term" value="F:ATP binding"/>
    <property type="evidence" value="ECO:0007669"/>
    <property type="project" value="InterPro"/>
</dbReference>
<dbReference type="EMBL" id="CAADRA010005282">
    <property type="protein sequence ID" value="VFT88109.1"/>
    <property type="molecule type" value="Genomic_DNA"/>
</dbReference>
<evidence type="ECO:0000313" key="5">
    <source>
        <dbReference type="EMBL" id="KAF0698124.1"/>
    </source>
</evidence>
<dbReference type="GO" id="GO:0004674">
    <property type="term" value="F:protein serine/threonine kinase activity"/>
    <property type="evidence" value="ECO:0007669"/>
    <property type="project" value="TreeGrafter"/>
</dbReference>
<keyword evidence="2" id="KW-0472">Membrane</keyword>
<feature type="region of interest" description="Disordered" evidence="1">
    <location>
        <begin position="435"/>
        <end position="481"/>
    </location>
</feature>
<evidence type="ECO:0000313" key="6">
    <source>
        <dbReference type="EMBL" id="VFT88109.1"/>
    </source>
</evidence>
<dbReference type="SUPFAM" id="SSF56112">
    <property type="entry name" value="Protein kinase-like (PK-like)"/>
    <property type="match status" value="1"/>
</dbReference>
<keyword evidence="2" id="KW-1133">Transmembrane helix</keyword>
<dbReference type="InterPro" id="IPR000719">
    <property type="entry name" value="Prot_kinase_dom"/>
</dbReference>
<dbReference type="Proteomes" id="UP000332933">
    <property type="component" value="Unassembled WGS sequence"/>
</dbReference>
<dbReference type="Gene3D" id="1.10.510.10">
    <property type="entry name" value="Transferase(Phosphotransferase) domain 1"/>
    <property type="match status" value="1"/>
</dbReference>
<keyword evidence="7" id="KW-1185">Reference proteome</keyword>
<reference evidence="5" key="2">
    <citation type="submission" date="2019-06" db="EMBL/GenBank/DDBJ databases">
        <title>Genomics analysis of Aphanomyces spp. identifies a new class of oomycete effector associated with host adaptation.</title>
        <authorList>
            <person name="Gaulin E."/>
        </authorList>
    </citation>
    <scope>NUCLEOTIDE SEQUENCE</scope>
    <source>
        <strain evidence="5">CBS 578.67</strain>
    </source>
</reference>
<dbReference type="InterPro" id="IPR051681">
    <property type="entry name" value="Ser/Thr_Kinases-Pseudokinases"/>
</dbReference>
<dbReference type="AlphaFoldDB" id="A0A485KSX5"/>
<dbReference type="InterPro" id="IPR011009">
    <property type="entry name" value="Kinase-like_dom_sf"/>
</dbReference>
<evidence type="ECO:0000259" key="4">
    <source>
        <dbReference type="PROSITE" id="PS50011"/>
    </source>
</evidence>
<accession>A0A485KSX5</accession>
<dbReference type="InterPro" id="IPR032675">
    <property type="entry name" value="LRR_dom_sf"/>
</dbReference>
<dbReference type="Gene3D" id="3.80.10.10">
    <property type="entry name" value="Ribonuclease Inhibitor"/>
    <property type="match status" value="1"/>
</dbReference>
<dbReference type="EMBL" id="VJMH01005261">
    <property type="protein sequence ID" value="KAF0698124.1"/>
    <property type="molecule type" value="Genomic_DNA"/>
</dbReference>
<evidence type="ECO:0000313" key="7">
    <source>
        <dbReference type="Proteomes" id="UP000332933"/>
    </source>
</evidence>
<dbReference type="InterPro" id="IPR001245">
    <property type="entry name" value="Ser-Thr/Tyr_kinase_cat_dom"/>
</dbReference>
<dbReference type="Gene3D" id="3.30.200.20">
    <property type="entry name" value="Phosphorylase Kinase, domain 1"/>
    <property type="match status" value="1"/>
</dbReference>
<dbReference type="PROSITE" id="PS50011">
    <property type="entry name" value="PROTEIN_KINASE_DOM"/>
    <property type="match status" value="1"/>
</dbReference>
<feature type="domain" description="Protein kinase" evidence="4">
    <location>
        <begin position="482"/>
        <end position="769"/>
    </location>
</feature>
<dbReference type="Pfam" id="PF07714">
    <property type="entry name" value="PK_Tyr_Ser-Thr"/>
    <property type="match status" value="1"/>
</dbReference>
<feature type="transmembrane region" description="Helical" evidence="2">
    <location>
        <begin position="341"/>
        <end position="360"/>
    </location>
</feature>
<keyword evidence="3" id="KW-0732">Signal</keyword>
<evidence type="ECO:0000256" key="3">
    <source>
        <dbReference type="SAM" id="SignalP"/>
    </source>
</evidence>
<dbReference type="PANTHER" id="PTHR44329">
    <property type="entry name" value="SERINE/THREONINE-PROTEIN KINASE TNNI3K-RELATED"/>
    <property type="match status" value="1"/>
</dbReference>
<name>A0A485KSX5_9STRA</name>
<dbReference type="SUPFAM" id="SSF52058">
    <property type="entry name" value="L domain-like"/>
    <property type="match status" value="1"/>
</dbReference>
<proteinExistence type="predicted"/>
<sequence length="789" mass="85005">MLYRAFVLRVNLCLALLRDLPSILASLVLSLDRRLSPHQLEQHGRPHHGTAYGAFDVPRYRERARCFCPLCLNHHVAPTTLPASETPPTLTSGRNNTLFNTTVSSADIETFKGRCSDPRAVDFTPAACTCCQAQATNGAVDMCICYENKSIMPNETSWIATSLNATGRQTSESTSPTFDLSPWKAMAFTRIDLHRLVVPKITDTTFNYSSLATLHVVDCGLVDMDVPTNTPLASVDLRRNNMTYFPSTLFQLSSSTLTSVDLRNNSFPSAVNVVASVCQALNAPRTTSILLGVSVRCPATCTRTTTCALLDPSIPLASTVAPTAAPTAATAASSSSSASTILVVGAALVLAVAAFAVWFCRRRMLAVASTRDASGRSTSADHVAPLFTLTRAASASKLDSESSFIYLDTSRADIVLLDHTKFDLTDASAVLLEDDDDDETLDADTPPTSPPPRRLSCGAAAPPSIPPTPSTAVPSSSHHPTQHCVDGLDILARTDVVLGTHLAADSSMWMCKFQGRPAVLKRVHAADVGPTELERFIADVNLIAKLVHPHIVKLHGIAHMPDGDVCVVAEHMERGSLGLVLHRPQTSTHSLAWRDRLRLGVHIADGLTCVHSQSNYLRVEAWTTRSVLVDALLTAKLNVFDFMRAFDRAAPPVASTYGRQVMAYDAPEVLAHDCARSSTSDMYTLGVVLGELATGRMPYQSWIDAQGHVGSDALLEASRHDPQRLPHEASSAFLATPRDYQELVARCLHRDVLQRPLAVNAADVLRQLLVDDTCTAAPSPPPSISDVSS</sequence>